<evidence type="ECO:0000313" key="2">
    <source>
        <dbReference type="EMBL" id="MFD2550379.1"/>
    </source>
</evidence>
<accession>A0ABW5KN08</accession>
<dbReference type="InterPro" id="IPR050570">
    <property type="entry name" value="Cell_wall_metabolism_enzyme"/>
</dbReference>
<organism evidence="2 3">
    <name type="scientific">Bizionia sediminis</name>
    <dbReference type="NCBI Taxonomy" id="1737064"/>
    <lineage>
        <taxon>Bacteria</taxon>
        <taxon>Pseudomonadati</taxon>
        <taxon>Bacteroidota</taxon>
        <taxon>Flavobacteriia</taxon>
        <taxon>Flavobacteriales</taxon>
        <taxon>Flavobacteriaceae</taxon>
        <taxon>Bizionia</taxon>
    </lineage>
</organism>
<dbReference type="RefSeq" id="WP_376891128.1">
    <property type="nucleotide sequence ID" value="NZ_JBHULS010000001.1"/>
</dbReference>
<dbReference type="Gene3D" id="2.70.70.10">
    <property type="entry name" value="Glucose Permease (Domain IIA)"/>
    <property type="match status" value="1"/>
</dbReference>
<gene>
    <name evidence="2" type="ORF">ACFSQP_00995</name>
</gene>
<comment type="caution">
    <text evidence="2">The sequence shown here is derived from an EMBL/GenBank/DDBJ whole genome shotgun (WGS) entry which is preliminary data.</text>
</comment>
<sequence length="237" mass="26296">MKTAAFTQFLRDLSPAPLRVLTNQIPFSAYKSINLSGHYLNSKEIHLVTVTDWSAYLKTYCQTHKADVVFGGYKEVRGLYNRSSHFNDPATSEKRNIHLGMDLWVAAGTPIYAPLDGVLHSFANNARYGDYGPTLILEHRIKAVTFYTLYGHLSLASLNNKTVGMSIKQGMQIGTLGTPHVNGDYAPHLHFQIIKDLQGWEGDYPGVCGASNLAYFSSNCPDPNLLLKLPDANQIAY</sequence>
<reference evidence="3" key="1">
    <citation type="journal article" date="2019" name="Int. J. Syst. Evol. Microbiol.">
        <title>The Global Catalogue of Microorganisms (GCM) 10K type strain sequencing project: providing services to taxonomists for standard genome sequencing and annotation.</title>
        <authorList>
            <consortium name="The Broad Institute Genomics Platform"/>
            <consortium name="The Broad Institute Genome Sequencing Center for Infectious Disease"/>
            <person name="Wu L."/>
            <person name="Ma J."/>
        </authorList>
    </citation>
    <scope>NUCLEOTIDE SEQUENCE [LARGE SCALE GENOMIC DNA]</scope>
    <source>
        <strain evidence="3">KCTC 42587</strain>
    </source>
</reference>
<keyword evidence="3" id="KW-1185">Reference proteome</keyword>
<dbReference type="CDD" id="cd12797">
    <property type="entry name" value="M23_peptidase"/>
    <property type="match status" value="1"/>
</dbReference>
<evidence type="ECO:0000313" key="3">
    <source>
        <dbReference type="Proteomes" id="UP001597472"/>
    </source>
</evidence>
<protein>
    <submittedName>
        <fullName evidence="2">Peptidoglycan DD-metalloendopeptidase family protein</fullName>
    </submittedName>
</protein>
<dbReference type="PANTHER" id="PTHR21666:SF270">
    <property type="entry name" value="MUREIN HYDROLASE ACTIVATOR ENVC"/>
    <property type="match status" value="1"/>
</dbReference>
<feature type="domain" description="M23ase beta-sheet core" evidence="1">
    <location>
        <begin position="97"/>
        <end position="196"/>
    </location>
</feature>
<dbReference type="SUPFAM" id="SSF51261">
    <property type="entry name" value="Duplicated hybrid motif"/>
    <property type="match status" value="1"/>
</dbReference>
<dbReference type="Proteomes" id="UP001597472">
    <property type="component" value="Unassembled WGS sequence"/>
</dbReference>
<proteinExistence type="predicted"/>
<dbReference type="PANTHER" id="PTHR21666">
    <property type="entry name" value="PEPTIDASE-RELATED"/>
    <property type="match status" value="1"/>
</dbReference>
<name>A0ABW5KN08_9FLAO</name>
<dbReference type="InterPro" id="IPR016047">
    <property type="entry name" value="M23ase_b-sheet_dom"/>
</dbReference>
<evidence type="ECO:0000259" key="1">
    <source>
        <dbReference type="Pfam" id="PF01551"/>
    </source>
</evidence>
<dbReference type="Pfam" id="PF01551">
    <property type="entry name" value="Peptidase_M23"/>
    <property type="match status" value="1"/>
</dbReference>
<dbReference type="EMBL" id="JBHULS010000001">
    <property type="protein sequence ID" value="MFD2550379.1"/>
    <property type="molecule type" value="Genomic_DNA"/>
</dbReference>
<dbReference type="InterPro" id="IPR011055">
    <property type="entry name" value="Dup_hybrid_motif"/>
</dbReference>